<dbReference type="Gene3D" id="3.90.1150.10">
    <property type="entry name" value="Aspartate Aminotransferase, domain 1"/>
    <property type="match status" value="1"/>
</dbReference>
<dbReference type="Pfam" id="PF01041">
    <property type="entry name" value="DegT_DnrJ_EryC1"/>
    <property type="match status" value="1"/>
</dbReference>
<dbReference type="InterPro" id="IPR015421">
    <property type="entry name" value="PyrdxlP-dep_Trfase_major"/>
</dbReference>
<dbReference type="GO" id="GO:0030170">
    <property type="term" value="F:pyridoxal phosphate binding"/>
    <property type="evidence" value="ECO:0007669"/>
    <property type="project" value="TreeGrafter"/>
</dbReference>
<accession>A0A0G1GV59</accession>
<proteinExistence type="inferred from homology"/>
<dbReference type="EMBL" id="LCHM01000003">
    <property type="protein sequence ID" value="KKT38991.1"/>
    <property type="molecule type" value="Genomic_DNA"/>
</dbReference>
<comment type="caution">
    <text evidence="3">The sequence shown here is derived from an EMBL/GenBank/DDBJ whole genome shotgun (WGS) entry which is preliminary data.</text>
</comment>
<dbReference type="InterPro" id="IPR000653">
    <property type="entry name" value="DegT/StrS_aminotransferase"/>
</dbReference>
<evidence type="ECO:0000313" key="4">
    <source>
        <dbReference type="Proteomes" id="UP000034617"/>
    </source>
</evidence>
<evidence type="ECO:0000256" key="2">
    <source>
        <dbReference type="ARBA" id="ARBA00037999"/>
    </source>
</evidence>
<feature type="non-terminal residue" evidence="3">
    <location>
        <position position="1"/>
    </location>
</feature>
<dbReference type="AlphaFoldDB" id="A0A0G1GV59"/>
<dbReference type="InterPro" id="IPR015424">
    <property type="entry name" value="PyrdxlP-dep_Trfase"/>
</dbReference>
<gene>
    <name evidence="3" type="ORF">UW22_C0003G0033</name>
</gene>
<dbReference type="GO" id="GO:0008483">
    <property type="term" value="F:transaminase activity"/>
    <property type="evidence" value="ECO:0007669"/>
    <property type="project" value="TreeGrafter"/>
</dbReference>
<dbReference type="Gene3D" id="3.40.640.10">
    <property type="entry name" value="Type I PLP-dependent aspartate aminotransferase-like (Major domain)"/>
    <property type="match status" value="1"/>
</dbReference>
<organism evidence="3 4">
    <name type="scientific">Candidatus Gottesmanbacteria bacterium GW2011_GWB1_44_11c</name>
    <dbReference type="NCBI Taxonomy" id="1618447"/>
    <lineage>
        <taxon>Bacteria</taxon>
        <taxon>Candidatus Gottesmaniibacteriota</taxon>
    </lineage>
</organism>
<name>A0A0G1GV59_9BACT</name>
<dbReference type="GO" id="GO:0000271">
    <property type="term" value="P:polysaccharide biosynthetic process"/>
    <property type="evidence" value="ECO:0007669"/>
    <property type="project" value="TreeGrafter"/>
</dbReference>
<dbReference type="InterPro" id="IPR015422">
    <property type="entry name" value="PyrdxlP-dep_Trfase_small"/>
</dbReference>
<dbReference type="PATRIC" id="fig|1618447.3.peg.166"/>
<comment type="similarity">
    <text evidence="2">Belongs to the DegT/DnrJ/EryC1 family.</text>
</comment>
<evidence type="ECO:0000313" key="3">
    <source>
        <dbReference type="EMBL" id="KKT38991.1"/>
    </source>
</evidence>
<reference evidence="3 4" key="1">
    <citation type="journal article" date="2015" name="Nature">
        <title>rRNA introns, odd ribosomes, and small enigmatic genomes across a large radiation of phyla.</title>
        <authorList>
            <person name="Brown C.T."/>
            <person name="Hug L.A."/>
            <person name="Thomas B.C."/>
            <person name="Sharon I."/>
            <person name="Castelle C.J."/>
            <person name="Singh A."/>
            <person name="Wilkins M.J."/>
            <person name="Williams K.H."/>
            <person name="Banfield J.F."/>
        </authorList>
    </citation>
    <scope>NUCLEOTIDE SEQUENCE [LARGE SCALE GENOMIC DNA]</scope>
</reference>
<keyword evidence="1" id="KW-0663">Pyridoxal phosphate</keyword>
<evidence type="ECO:0000256" key="1">
    <source>
        <dbReference type="ARBA" id="ARBA00022898"/>
    </source>
</evidence>
<dbReference type="PANTHER" id="PTHR30244">
    <property type="entry name" value="TRANSAMINASE"/>
    <property type="match status" value="1"/>
</dbReference>
<dbReference type="Proteomes" id="UP000034617">
    <property type="component" value="Unassembled WGS sequence"/>
</dbReference>
<sequence>HNLMVIEDCAQAHGATYRGKKVGTIGHAGSFSFYPSKNLGAYGDAGCIVTKNKQLALQCRMIGNHGQLTKYEHKRLGRNSRLDGLQAAILSVKLKYLDQWNVLRKQHADFYTSLLKDIPGIIFPSKPKYSTHVYHVYAIQTKKRDGLKAHLKEKGIETSIHYPEILPSVLEPLSGFRKLCSKFIISSHVCGINRKGDTVCGTSNP</sequence>
<protein>
    <submittedName>
        <fullName evidence="3">Uncharacterized protein</fullName>
    </submittedName>
</protein>
<dbReference type="SUPFAM" id="SSF53383">
    <property type="entry name" value="PLP-dependent transferases"/>
    <property type="match status" value="1"/>
</dbReference>
<dbReference type="PANTHER" id="PTHR30244:SF36">
    <property type="entry name" value="3-OXO-GLUCOSE-6-PHOSPHATE:GLUTAMATE AMINOTRANSFERASE"/>
    <property type="match status" value="1"/>
</dbReference>